<dbReference type="SUPFAM" id="SSF56935">
    <property type="entry name" value="Porins"/>
    <property type="match status" value="1"/>
</dbReference>
<feature type="region of interest" description="Disordered" evidence="6">
    <location>
        <begin position="241"/>
        <end position="261"/>
    </location>
</feature>
<dbReference type="PANTHER" id="PTHR40980:SF3">
    <property type="entry name" value="TONB-DEPENDENT RECEPTOR-LIKE BETA-BARREL DOMAIN-CONTAINING PROTEIN"/>
    <property type="match status" value="1"/>
</dbReference>
<evidence type="ECO:0000259" key="8">
    <source>
        <dbReference type="Pfam" id="PF07715"/>
    </source>
</evidence>
<dbReference type="PROSITE" id="PS01156">
    <property type="entry name" value="TONB_DEPENDENT_REC_2"/>
    <property type="match status" value="1"/>
</dbReference>
<evidence type="ECO:0000313" key="10">
    <source>
        <dbReference type="Proteomes" id="UP000256561"/>
    </source>
</evidence>
<dbReference type="PANTHER" id="PTHR40980">
    <property type="entry name" value="PLUG DOMAIN-CONTAINING PROTEIN"/>
    <property type="match status" value="1"/>
</dbReference>
<evidence type="ECO:0000256" key="2">
    <source>
        <dbReference type="ARBA" id="ARBA00022729"/>
    </source>
</evidence>
<dbReference type="EMBL" id="QRHA01000002">
    <property type="protein sequence ID" value="RDV27991.1"/>
    <property type="molecule type" value="Genomic_DNA"/>
</dbReference>
<dbReference type="Pfam" id="PF07715">
    <property type="entry name" value="Plug"/>
    <property type="match status" value="1"/>
</dbReference>
<keyword evidence="9" id="KW-0675">Receptor</keyword>
<evidence type="ECO:0000256" key="6">
    <source>
        <dbReference type="SAM" id="MobiDB-lite"/>
    </source>
</evidence>
<dbReference type="InterPro" id="IPR010917">
    <property type="entry name" value="TonB_rcpt_CS"/>
</dbReference>
<dbReference type="Proteomes" id="UP000256561">
    <property type="component" value="Unassembled WGS sequence"/>
</dbReference>
<sequence>MGAHQIHSRATATSNLRYSALALFVSAALVPQGFAQQVANTAPEQDSIEVISVSGIRASIRDSVQAKRAADNIIDGVSAEDIGQLPDISIADSIRRIVGVNFSTQNGEPAFASIRGLGPDLTLTTLNGRVLSTTDQATRRVSLGRLPSELIQSVYVSKTPKASMLEGGVAGTIQMQTIKPLSKDKRVFNGLFRALTNDNAREIDTATDYGWRGTLNYIDQFQDDRLGIALGWAGLKNDTPNYEARTGNPLERNGPAERSDFNANGIRDITVGAVSNDVVEREIDRNSLLGVVQYRVSDNLEINFDASWVKQDQLTENNRLIYEVLPGPANNATSAEEVLIDNDTDVILGFTSGQANPLININPNNNEDETLNLGLSFDYVAEDMEAKLDLSHSNSSRDRTNRTFQIGANFVDGMGVIRPLAFDMSDPDYLYLQIDPSLAAADAWAIRNMLDMRQFSEDTVDSIALDMKSFHYSGDFIDSIEFGLRYEDRDVFRSNDRDNYRFNSGNPPANWLDLSSSELERDSFAYSDIWQALGGVSQDQTFPHYSAQTMYELVQQVVVNEPERVFVDGEELNFDYTSSHDINEKTLAAYIMLNFASEIGSMPLSGNMGVRVVRTDVSASGFSNDLSKLQLEPGIEEGSYNVIFDNTNPDNIETITSNHDYLKVLPSLNATLTVKDDVLLRLAAARTMSKAPFERMTPGSFVRAGNEVDSVILNAGNPAIDPFTSDQMDVALEWYPNADTSLAATIYYKHVEAYLVESIVEVDPITSNGLTAPAFISQLVNDDSSNYFRGIELSYSQNFSFLPAPFDGFGLQANASFNETNAKEIGQGTDPSGPGGRTPIEVPAREVSDEVYNLIGFYEKGGLSVRLAWQYQSPFMRLPLTAYETRDGGQLDMTFGYQINKNLRLIGSVTNLTDENIRVYRIDERDYDNEQILERITNTGRAYTLGMRFTF</sequence>
<keyword evidence="5" id="KW-0998">Cell outer membrane</keyword>
<evidence type="ECO:0000256" key="5">
    <source>
        <dbReference type="ARBA" id="ARBA00023237"/>
    </source>
</evidence>
<feature type="signal peptide" evidence="7">
    <location>
        <begin position="1"/>
        <end position="35"/>
    </location>
</feature>
<comment type="caution">
    <text evidence="9">The sequence shown here is derived from an EMBL/GenBank/DDBJ whole genome shotgun (WGS) entry which is preliminary data.</text>
</comment>
<dbReference type="GO" id="GO:0009279">
    <property type="term" value="C:cell outer membrane"/>
    <property type="evidence" value="ECO:0007669"/>
    <property type="project" value="UniProtKB-SubCell"/>
</dbReference>
<dbReference type="InterPro" id="IPR012910">
    <property type="entry name" value="Plug_dom"/>
</dbReference>
<feature type="domain" description="TonB-dependent receptor plug" evidence="8">
    <location>
        <begin position="68"/>
        <end position="170"/>
    </location>
</feature>
<reference evidence="10" key="1">
    <citation type="submission" date="2018-08" db="EMBL/GenBank/DDBJ databases">
        <authorList>
            <person name="Zhang J."/>
            <person name="Du Z.-J."/>
        </authorList>
    </citation>
    <scope>NUCLEOTIDE SEQUENCE [LARGE SCALE GENOMIC DNA]</scope>
    <source>
        <strain evidence="10">KCTC 52655</strain>
    </source>
</reference>
<dbReference type="AlphaFoldDB" id="A0A3D8MC63"/>
<dbReference type="InterPro" id="IPR010104">
    <property type="entry name" value="TonB_rcpt_bac"/>
</dbReference>
<accession>A0A3D8MC63</accession>
<feature type="chain" id="PRO_5017768161" evidence="7">
    <location>
        <begin position="36"/>
        <end position="951"/>
    </location>
</feature>
<keyword evidence="10" id="KW-1185">Reference proteome</keyword>
<dbReference type="Gene3D" id="2.40.170.20">
    <property type="entry name" value="TonB-dependent receptor, beta-barrel domain"/>
    <property type="match status" value="1"/>
</dbReference>
<dbReference type="NCBIfam" id="TIGR01782">
    <property type="entry name" value="TonB-Xanth-Caul"/>
    <property type="match status" value="1"/>
</dbReference>
<evidence type="ECO:0000256" key="1">
    <source>
        <dbReference type="ARBA" id="ARBA00004442"/>
    </source>
</evidence>
<keyword evidence="4" id="KW-0472">Membrane</keyword>
<organism evidence="9 10">
    <name type="scientific">Alteromonas aestuariivivens</name>
    <dbReference type="NCBI Taxonomy" id="1938339"/>
    <lineage>
        <taxon>Bacteria</taxon>
        <taxon>Pseudomonadati</taxon>
        <taxon>Pseudomonadota</taxon>
        <taxon>Gammaproteobacteria</taxon>
        <taxon>Alteromonadales</taxon>
        <taxon>Alteromonadaceae</taxon>
        <taxon>Alteromonas/Salinimonas group</taxon>
        <taxon>Alteromonas</taxon>
    </lineage>
</organism>
<keyword evidence="3" id="KW-0798">TonB box</keyword>
<evidence type="ECO:0000313" key="9">
    <source>
        <dbReference type="EMBL" id="RDV27991.1"/>
    </source>
</evidence>
<dbReference type="InterPro" id="IPR036942">
    <property type="entry name" value="Beta-barrel_TonB_sf"/>
</dbReference>
<proteinExistence type="predicted"/>
<dbReference type="InterPro" id="IPR037066">
    <property type="entry name" value="Plug_dom_sf"/>
</dbReference>
<comment type="subcellular location">
    <subcellularLocation>
        <location evidence="1">Cell outer membrane</location>
    </subcellularLocation>
</comment>
<evidence type="ECO:0000256" key="7">
    <source>
        <dbReference type="SAM" id="SignalP"/>
    </source>
</evidence>
<evidence type="ECO:0000256" key="4">
    <source>
        <dbReference type="ARBA" id="ARBA00023136"/>
    </source>
</evidence>
<dbReference type="Gene3D" id="2.170.130.10">
    <property type="entry name" value="TonB-dependent receptor, plug domain"/>
    <property type="match status" value="1"/>
</dbReference>
<dbReference type="OrthoDB" id="8727862at2"/>
<evidence type="ECO:0000256" key="3">
    <source>
        <dbReference type="ARBA" id="ARBA00023077"/>
    </source>
</evidence>
<gene>
    <name evidence="9" type="ORF">DXV75_03210</name>
</gene>
<keyword evidence="2 7" id="KW-0732">Signal</keyword>
<dbReference type="RefSeq" id="WP_115591887.1">
    <property type="nucleotide sequence ID" value="NZ_QRHA01000002.1"/>
</dbReference>
<name>A0A3D8MC63_9ALTE</name>
<protein>
    <submittedName>
        <fullName evidence="9">TonB-dependent receptor</fullName>
    </submittedName>
</protein>